<dbReference type="InterPro" id="IPR001155">
    <property type="entry name" value="OxRdtase_FMN_N"/>
</dbReference>
<dbReference type="RefSeq" id="WP_076033183.1">
    <property type="nucleotide sequence ID" value="NZ_CP016896.1"/>
</dbReference>
<proteinExistence type="inferred from homology"/>
<evidence type="ECO:0000256" key="2">
    <source>
        <dbReference type="ARBA" id="ARBA00005979"/>
    </source>
</evidence>
<accession>A0A1P8EKU9</accession>
<dbReference type="FunFam" id="3.20.20.70:FF:000059">
    <property type="entry name" value="N-ethylmaleimide reductase, FMN-linked"/>
    <property type="match status" value="1"/>
</dbReference>
<sequence length="356" mass="39387">MAELSSPLKVGDFELKNRLVMAPLTRSRSGESRVPNALMKEYYQQRANAGLILTEATVISPKAVGYEDTPGLWTQEQAHAWQPIIQAVHAQGAKIVAQLWHVGRISDPQLLDGDLPVAPSAIQPEGHVSLLRPKRPYVTPRALSLEEIDEIVQQYRHAAEMAKLAGFDGVELHAANGYLVDQFLQSQTNQRDDQYGGSLENRARLLLQIVDEFIAVWGAGRVGVHIAPRGDSHDMGDANPLETFGYVMRQLSEREIAFVFSREYEATDSIGPELRKQFSGVWIANESLTPDSARRILANGDADAVSFGKAYIANPDLYTRLINHAPLNDVNPETLYAKGAEGYTDYPTLRELTLDA</sequence>
<dbReference type="Gene3D" id="3.20.20.70">
    <property type="entry name" value="Aldolase class I"/>
    <property type="match status" value="1"/>
</dbReference>
<dbReference type="GO" id="GO:0010181">
    <property type="term" value="F:FMN binding"/>
    <property type="evidence" value="ECO:0007669"/>
    <property type="project" value="InterPro"/>
</dbReference>
<dbReference type="SUPFAM" id="SSF51395">
    <property type="entry name" value="FMN-linked oxidoreductases"/>
    <property type="match status" value="1"/>
</dbReference>
<dbReference type="Proteomes" id="UP000185674">
    <property type="component" value="Chromosome"/>
</dbReference>
<evidence type="ECO:0000313" key="6">
    <source>
        <dbReference type="Proteomes" id="UP000185674"/>
    </source>
</evidence>
<gene>
    <name evidence="5" type="ORF">BEN76_12250</name>
</gene>
<dbReference type="InterPro" id="IPR013785">
    <property type="entry name" value="Aldolase_TIM"/>
</dbReference>
<comment type="cofactor">
    <cofactor evidence="1">
        <name>FMN</name>
        <dbReference type="ChEBI" id="CHEBI:58210"/>
    </cofactor>
</comment>
<dbReference type="PANTHER" id="PTHR22893">
    <property type="entry name" value="NADH OXIDOREDUCTASE-RELATED"/>
    <property type="match status" value="1"/>
</dbReference>
<evidence type="ECO:0000256" key="1">
    <source>
        <dbReference type="ARBA" id="ARBA00001917"/>
    </source>
</evidence>
<dbReference type="PANTHER" id="PTHR22893:SF98">
    <property type="entry name" value="OXIDOREDUCTASE"/>
    <property type="match status" value="1"/>
</dbReference>
<name>A0A1P8EKU9_9GAMM</name>
<dbReference type="AlphaFoldDB" id="A0A1P8EKU9"/>
<organism evidence="5 6">
    <name type="scientific">Acinetobacter soli</name>
    <dbReference type="NCBI Taxonomy" id="487316"/>
    <lineage>
        <taxon>Bacteria</taxon>
        <taxon>Pseudomonadati</taxon>
        <taxon>Pseudomonadota</taxon>
        <taxon>Gammaproteobacteria</taxon>
        <taxon>Moraxellales</taxon>
        <taxon>Moraxellaceae</taxon>
        <taxon>Acinetobacter</taxon>
    </lineage>
</organism>
<dbReference type="GO" id="GO:0016628">
    <property type="term" value="F:oxidoreductase activity, acting on the CH-CH group of donors, NAD or NADP as acceptor"/>
    <property type="evidence" value="ECO:0007669"/>
    <property type="project" value="UniProtKB-ARBA"/>
</dbReference>
<dbReference type="eggNOG" id="COG1902">
    <property type="taxonomic scope" value="Bacteria"/>
</dbReference>
<dbReference type="EMBL" id="CP016896">
    <property type="protein sequence ID" value="APV36742.1"/>
    <property type="molecule type" value="Genomic_DNA"/>
</dbReference>
<feature type="domain" description="NADH:flavin oxidoreductase/NADH oxidase N-terminal" evidence="4">
    <location>
        <begin position="4"/>
        <end position="327"/>
    </location>
</feature>
<dbReference type="KEGG" id="asol:BEN76_12250"/>
<comment type="similarity">
    <text evidence="2">Belongs to the NADH:flavin oxidoreductase/NADH oxidase family.</text>
</comment>
<keyword evidence="3" id="KW-0560">Oxidoreductase</keyword>
<evidence type="ECO:0000259" key="4">
    <source>
        <dbReference type="Pfam" id="PF00724"/>
    </source>
</evidence>
<protein>
    <submittedName>
        <fullName evidence="5">Alkene reductase</fullName>
    </submittedName>
</protein>
<dbReference type="CDD" id="cd02933">
    <property type="entry name" value="OYE_like_FMN"/>
    <property type="match status" value="1"/>
</dbReference>
<evidence type="ECO:0000256" key="3">
    <source>
        <dbReference type="ARBA" id="ARBA00023002"/>
    </source>
</evidence>
<dbReference type="InterPro" id="IPR045247">
    <property type="entry name" value="Oye-like"/>
</dbReference>
<dbReference type="Pfam" id="PF00724">
    <property type="entry name" value="Oxidored_FMN"/>
    <property type="match status" value="1"/>
</dbReference>
<dbReference type="STRING" id="487316.BEN76_12250"/>
<dbReference type="GO" id="GO:0005829">
    <property type="term" value="C:cytosol"/>
    <property type="evidence" value="ECO:0007669"/>
    <property type="project" value="UniProtKB-ARBA"/>
</dbReference>
<reference evidence="5 6" key="1">
    <citation type="submission" date="2016-08" db="EMBL/GenBank/DDBJ databases">
        <title>Complete genome sequence of Acinetobacter baylyi strain GFJ2.</title>
        <authorList>
            <person name="Tabata M."/>
            <person name="Kuboki S."/>
            <person name="Gibu N."/>
            <person name="Kinouchi Y."/>
            <person name="Vangnai A."/>
            <person name="Kasai D."/>
            <person name="Fukuda M."/>
        </authorList>
    </citation>
    <scope>NUCLEOTIDE SEQUENCE [LARGE SCALE GENOMIC DNA]</scope>
    <source>
        <strain evidence="5 6">GFJ2</strain>
    </source>
</reference>
<evidence type="ECO:0000313" key="5">
    <source>
        <dbReference type="EMBL" id="APV36742.1"/>
    </source>
</evidence>